<comment type="subcellular location">
    <subcellularLocation>
        <location evidence="1">Cytoplasm</location>
    </subcellularLocation>
    <subcellularLocation>
        <location evidence="2">Nucleus</location>
        <location evidence="2">Nucleolus</location>
    </subcellularLocation>
</comment>
<dbReference type="GO" id="GO:0005730">
    <property type="term" value="C:nucleolus"/>
    <property type="evidence" value="ECO:0007669"/>
    <property type="project" value="UniProtKB-SubCell"/>
</dbReference>
<evidence type="ECO:0000256" key="9">
    <source>
        <dbReference type="ARBA" id="ARBA00030617"/>
    </source>
</evidence>
<dbReference type="GO" id="GO:0071035">
    <property type="term" value="P:nuclear polyadenylation-dependent rRNA catabolic process"/>
    <property type="evidence" value="ECO:0007669"/>
    <property type="project" value="TreeGrafter"/>
</dbReference>
<keyword evidence="13" id="KW-1185">Reference proteome</keyword>
<evidence type="ECO:0000313" key="12">
    <source>
        <dbReference type="EMBL" id="KAF7414169.1"/>
    </source>
</evidence>
<keyword evidence="7" id="KW-0694">RNA-binding</keyword>
<dbReference type="InterPro" id="IPR015847">
    <property type="entry name" value="ExoRNase_PH_dom2"/>
</dbReference>
<feature type="domain" description="Exoribonuclease phosphorolytic" evidence="11">
    <location>
        <begin position="192"/>
        <end position="254"/>
    </location>
</feature>
<dbReference type="FunFam" id="3.30.230.70:FF:000017">
    <property type="entry name" value="Exosome complex component Rrp42"/>
    <property type="match status" value="1"/>
</dbReference>
<evidence type="ECO:0000256" key="8">
    <source>
        <dbReference type="ARBA" id="ARBA00023242"/>
    </source>
</evidence>
<dbReference type="EMBL" id="JACSDZ010000002">
    <property type="protein sequence ID" value="KAF7414169.1"/>
    <property type="molecule type" value="Genomic_DNA"/>
</dbReference>
<sequence length="287" mass="31447">MDSQYKIIHPVKYLHDHLAQDIRPDGRQFLSFRPISVNVSSITRADGSAVFKIGNTTVICGIKAELTTPKVETPDCGFIVPNVELPALCSPKFHPGPPTEEAQVITKLIEHILINSAAVDLKNLCIRKAKLVWVLYCDLLCINYDGAVIDACVGALATAFKCLTLPQVTYDPNNGNISVDRKYKIPFPVKALPVSTTFAIFDGQLLIADPTDDEESLSLGKLTIVSDEEAICCIHKPGGIPVSQDLFIKSLAKSKRRADLVRTLINTAISTTEEKFDSLDKNTILNK</sequence>
<evidence type="ECO:0000259" key="11">
    <source>
        <dbReference type="Pfam" id="PF03725"/>
    </source>
</evidence>
<dbReference type="Pfam" id="PF03725">
    <property type="entry name" value="RNase_PH_C"/>
    <property type="match status" value="1"/>
</dbReference>
<dbReference type="GO" id="GO:0000176">
    <property type="term" value="C:nuclear exosome (RNase complex)"/>
    <property type="evidence" value="ECO:0007669"/>
    <property type="project" value="TreeGrafter"/>
</dbReference>
<dbReference type="InterPro" id="IPR033196">
    <property type="entry name" value="Rrp43"/>
</dbReference>
<evidence type="ECO:0000256" key="1">
    <source>
        <dbReference type="ARBA" id="ARBA00004496"/>
    </source>
</evidence>
<dbReference type="Proteomes" id="UP000617340">
    <property type="component" value="Unassembled WGS sequence"/>
</dbReference>
<evidence type="ECO:0000256" key="5">
    <source>
        <dbReference type="ARBA" id="ARBA00022552"/>
    </source>
</evidence>
<dbReference type="InterPro" id="IPR027408">
    <property type="entry name" value="PNPase/RNase_PH_dom_sf"/>
</dbReference>
<dbReference type="GO" id="GO:0000467">
    <property type="term" value="P:exonucleolytic trimming to generate mature 3'-end of 5.8S rRNA from tricistronic rRNA transcript (SSU-rRNA, 5.8S rRNA, LSU-rRNA)"/>
    <property type="evidence" value="ECO:0007669"/>
    <property type="project" value="TreeGrafter"/>
</dbReference>
<proteinExistence type="inferred from homology"/>
<name>A0A834NMP6_VESGE</name>
<evidence type="ECO:0000256" key="6">
    <source>
        <dbReference type="ARBA" id="ARBA00022835"/>
    </source>
</evidence>
<protein>
    <recommendedName>
        <fullName evidence="9">Ribosomal RNA-processing protein 43</fullName>
    </recommendedName>
</protein>
<feature type="domain" description="Exoribonuclease phosphorolytic" evidence="10">
    <location>
        <begin position="32"/>
        <end position="165"/>
    </location>
</feature>
<comment type="caution">
    <text evidence="12">The sequence shown here is derived from an EMBL/GenBank/DDBJ whole genome shotgun (WGS) entry which is preliminary data.</text>
</comment>
<dbReference type="PANTHER" id="PTHR11097">
    <property type="entry name" value="EXOSOME COMPLEX EXONUCLEASE RIBOSOMAL RNA PROCESSING PROTEIN"/>
    <property type="match status" value="1"/>
</dbReference>
<dbReference type="GO" id="GO:0071028">
    <property type="term" value="P:nuclear mRNA surveillance"/>
    <property type="evidence" value="ECO:0007669"/>
    <property type="project" value="TreeGrafter"/>
</dbReference>
<dbReference type="InterPro" id="IPR001247">
    <property type="entry name" value="ExoRNase_PH_dom1"/>
</dbReference>
<dbReference type="PANTHER" id="PTHR11097:SF9">
    <property type="entry name" value="EXOSOME COMPLEX COMPONENT RRP43"/>
    <property type="match status" value="1"/>
</dbReference>
<dbReference type="GO" id="GO:0034473">
    <property type="term" value="P:U1 snRNA 3'-end processing"/>
    <property type="evidence" value="ECO:0007669"/>
    <property type="project" value="TreeGrafter"/>
</dbReference>
<dbReference type="SUPFAM" id="SSF55666">
    <property type="entry name" value="Ribonuclease PH domain 2-like"/>
    <property type="match status" value="1"/>
</dbReference>
<gene>
    <name evidence="12" type="ORF">HZH68_002658</name>
</gene>
<keyword evidence="5" id="KW-0698">rRNA processing</keyword>
<evidence type="ECO:0000256" key="3">
    <source>
        <dbReference type="ARBA" id="ARBA00006678"/>
    </source>
</evidence>
<dbReference type="GO" id="GO:0034476">
    <property type="term" value="P:U5 snRNA 3'-end processing"/>
    <property type="evidence" value="ECO:0007669"/>
    <property type="project" value="TreeGrafter"/>
</dbReference>
<dbReference type="GO" id="GO:0034475">
    <property type="term" value="P:U4 snRNA 3'-end processing"/>
    <property type="evidence" value="ECO:0007669"/>
    <property type="project" value="TreeGrafter"/>
</dbReference>
<dbReference type="InterPro" id="IPR020568">
    <property type="entry name" value="Ribosomal_Su5_D2-typ_SF"/>
</dbReference>
<keyword evidence="6" id="KW-0271">Exosome</keyword>
<evidence type="ECO:0000259" key="10">
    <source>
        <dbReference type="Pfam" id="PF01138"/>
    </source>
</evidence>
<dbReference type="InterPro" id="IPR050590">
    <property type="entry name" value="Exosome_comp_Rrp42_subfam"/>
</dbReference>
<dbReference type="GO" id="GO:0071038">
    <property type="term" value="P:TRAMP-dependent tRNA surveillance pathway"/>
    <property type="evidence" value="ECO:0007669"/>
    <property type="project" value="TreeGrafter"/>
</dbReference>
<dbReference type="GO" id="GO:0000177">
    <property type="term" value="C:cytoplasmic exosome (RNase complex)"/>
    <property type="evidence" value="ECO:0007669"/>
    <property type="project" value="TreeGrafter"/>
</dbReference>
<evidence type="ECO:0000256" key="7">
    <source>
        <dbReference type="ARBA" id="ARBA00022884"/>
    </source>
</evidence>
<evidence type="ECO:0000256" key="4">
    <source>
        <dbReference type="ARBA" id="ARBA00022490"/>
    </source>
</evidence>
<evidence type="ECO:0000313" key="13">
    <source>
        <dbReference type="Proteomes" id="UP000617340"/>
    </source>
</evidence>
<accession>A0A834NMP6</accession>
<keyword evidence="8" id="KW-0539">Nucleus</keyword>
<organism evidence="12 13">
    <name type="scientific">Vespula germanica</name>
    <name type="common">German yellow jacket</name>
    <name type="synonym">Paravespula germanica</name>
    <dbReference type="NCBI Taxonomy" id="30212"/>
    <lineage>
        <taxon>Eukaryota</taxon>
        <taxon>Metazoa</taxon>
        <taxon>Ecdysozoa</taxon>
        <taxon>Arthropoda</taxon>
        <taxon>Hexapoda</taxon>
        <taxon>Insecta</taxon>
        <taxon>Pterygota</taxon>
        <taxon>Neoptera</taxon>
        <taxon>Endopterygota</taxon>
        <taxon>Hymenoptera</taxon>
        <taxon>Apocrita</taxon>
        <taxon>Aculeata</taxon>
        <taxon>Vespoidea</taxon>
        <taxon>Vespidae</taxon>
        <taxon>Vespinae</taxon>
        <taxon>Vespula</taxon>
    </lineage>
</organism>
<dbReference type="SUPFAM" id="SSF54211">
    <property type="entry name" value="Ribosomal protein S5 domain 2-like"/>
    <property type="match status" value="1"/>
</dbReference>
<dbReference type="Gene3D" id="3.30.230.70">
    <property type="entry name" value="GHMP Kinase, N-terminal domain"/>
    <property type="match status" value="1"/>
</dbReference>
<dbReference type="GO" id="GO:0035925">
    <property type="term" value="F:mRNA 3'-UTR AU-rich region binding"/>
    <property type="evidence" value="ECO:0007669"/>
    <property type="project" value="TreeGrafter"/>
</dbReference>
<evidence type="ECO:0000256" key="2">
    <source>
        <dbReference type="ARBA" id="ARBA00004604"/>
    </source>
</evidence>
<dbReference type="CDD" id="cd11369">
    <property type="entry name" value="RNase_PH_RRP43"/>
    <property type="match status" value="1"/>
</dbReference>
<comment type="similarity">
    <text evidence="3">Belongs to the RNase PH family.</text>
</comment>
<dbReference type="InterPro" id="IPR036345">
    <property type="entry name" value="ExoRNase_PH_dom2_sf"/>
</dbReference>
<keyword evidence="4" id="KW-0963">Cytoplasm</keyword>
<dbReference type="GO" id="GO:0016075">
    <property type="term" value="P:rRNA catabolic process"/>
    <property type="evidence" value="ECO:0007669"/>
    <property type="project" value="TreeGrafter"/>
</dbReference>
<dbReference type="Pfam" id="PF01138">
    <property type="entry name" value="RNase_PH"/>
    <property type="match status" value="1"/>
</dbReference>
<dbReference type="AlphaFoldDB" id="A0A834NMP6"/>
<reference evidence="12" key="1">
    <citation type="journal article" date="2020" name="G3 (Bethesda)">
        <title>High-Quality Assemblies for Three Invasive Social Wasps from the &lt;i&gt;Vespula&lt;/i&gt; Genus.</title>
        <authorList>
            <person name="Harrop T.W.R."/>
            <person name="Guhlin J."/>
            <person name="McLaughlin G.M."/>
            <person name="Permina E."/>
            <person name="Stockwell P."/>
            <person name="Gilligan J."/>
            <person name="Le Lec M.F."/>
            <person name="Gruber M.A.M."/>
            <person name="Quinn O."/>
            <person name="Lovegrove M."/>
            <person name="Duncan E.J."/>
            <person name="Remnant E.J."/>
            <person name="Van Eeckhoven J."/>
            <person name="Graham B."/>
            <person name="Knapp R.A."/>
            <person name="Langford K.W."/>
            <person name="Kronenberg Z."/>
            <person name="Press M.O."/>
            <person name="Eacker S.M."/>
            <person name="Wilson-Rankin E.E."/>
            <person name="Purcell J."/>
            <person name="Lester P.J."/>
            <person name="Dearden P.K."/>
        </authorList>
    </citation>
    <scope>NUCLEOTIDE SEQUENCE</scope>
    <source>
        <strain evidence="12">Linc-1</strain>
    </source>
</reference>